<keyword evidence="5" id="KW-0998">Cell outer membrane</keyword>
<keyword evidence="9" id="KW-1185">Reference proteome</keyword>
<comment type="caution">
    <text evidence="8">The sequence shown here is derived from an EMBL/GenBank/DDBJ whole genome shotgun (WGS) entry which is preliminary data.</text>
</comment>
<evidence type="ECO:0000256" key="4">
    <source>
        <dbReference type="ARBA" id="ARBA00023136"/>
    </source>
</evidence>
<keyword evidence="3" id="KW-0732">Signal</keyword>
<keyword evidence="4" id="KW-0472">Membrane</keyword>
<evidence type="ECO:0000256" key="1">
    <source>
        <dbReference type="ARBA" id="ARBA00004370"/>
    </source>
</evidence>
<dbReference type="InterPro" id="IPR000184">
    <property type="entry name" value="Bac_surfAg_D15"/>
</dbReference>
<keyword evidence="2" id="KW-0812">Transmembrane</keyword>
<organism evidence="8 9">
    <name type="scientific">Fulvivirga kasyanovii</name>
    <dbReference type="NCBI Taxonomy" id="396812"/>
    <lineage>
        <taxon>Bacteria</taxon>
        <taxon>Pseudomonadati</taxon>
        <taxon>Bacteroidota</taxon>
        <taxon>Cytophagia</taxon>
        <taxon>Cytophagales</taxon>
        <taxon>Fulvivirgaceae</taxon>
        <taxon>Fulvivirga</taxon>
    </lineage>
</organism>
<evidence type="ECO:0000259" key="6">
    <source>
        <dbReference type="Pfam" id="PF01103"/>
    </source>
</evidence>
<evidence type="ECO:0008006" key="10">
    <source>
        <dbReference type="Google" id="ProtNLM"/>
    </source>
</evidence>
<accession>A0ABW9RQQ5</accession>
<proteinExistence type="predicted"/>
<feature type="domain" description="Bacterial surface antigen (D15)" evidence="6">
    <location>
        <begin position="437"/>
        <end position="785"/>
    </location>
</feature>
<dbReference type="EMBL" id="SMLW01000577">
    <property type="protein sequence ID" value="MTI26356.1"/>
    <property type="molecule type" value="Genomic_DNA"/>
</dbReference>
<dbReference type="RefSeq" id="WP_155173368.1">
    <property type="nucleotide sequence ID" value="NZ_BAAAFL010000008.1"/>
</dbReference>
<evidence type="ECO:0000256" key="3">
    <source>
        <dbReference type="ARBA" id="ARBA00022729"/>
    </source>
</evidence>
<name>A0ABW9RQQ5_9BACT</name>
<dbReference type="Proteomes" id="UP000798808">
    <property type="component" value="Unassembled WGS sequence"/>
</dbReference>
<evidence type="ECO:0000256" key="5">
    <source>
        <dbReference type="ARBA" id="ARBA00023237"/>
    </source>
</evidence>
<evidence type="ECO:0000313" key="9">
    <source>
        <dbReference type="Proteomes" id="UP000798808"/>
    </source>
</evidence>
<dbReference type="PANTHER" id="PTHR12815">
    <property type="entry name" value="SORTING AND ASSEMBLY MACHINERY SAMM50 PROTEIN FAMILY MEMBER"/>
    <property type="match status" value="1"/>
</dbReference>
<dbReference type="InterPro" id="IPR039910">
    <property type="entry name" value="D15-like"/>
</dbReference>
<feature type="domain" description="POTRA" evidence="7">
    <location>
        <begin position="132"/>
        <end position="194"/>
    </location>
</feature>
<dbReference type="Pfam" id="PF01103">
    <property type="entry name" value="Omp85"/>
    <property type="match status" value="1"/>
</dbReference>
<dbReference type="InterPro" id="IPR010827">
    <property type="entry name" value="BamA/TamA_POTRA"/>
</dbReference>
<dbReference type="Pfam" id="PF07244">
    <property type="entry name" value="POTRA"/>
    <property type="match status" value="1"/>
</dbReference>
<protein>
    <recommendedName>
        <fullName evidence="10">Bacterial surface antigen (D15) domain-containing protein</fullName>
    </recommendedName>
</protein>
<dbReference type="PANTHER" id="PTHR12815:SF47">
    <property type="entry name" value="TRANSLOCATION AND ASSEMBLY MODULE SUBUNIT TAMA"/>
    <property type="match status" value="1"/>
</dbReference>
<comment type="subcellular location">
    <subcellularLocation>
        <location evidence="1">Membrane</location>
    </subcellularLocation>
</comment>
<sequence>MSLRIALYFAFFLFIGIVTSGCLGTKYLKDDEKLLYKQKIKGSKNIDKEELDQLYAQEPNRQFPIIPFSPYVWFYYWGLDNYDVAKYEAKREASRAKWNTKIAQAREKDKTKKVARLEKKKRKKIAKINKTIQEGNVLMRWGEPIAVFDSSLAEQTMGRLKLYLNAKGYFQAKVDTTVDVSDKRLSITYLLDQGEPYRIDTLFTQTGDSAISKILNRNKDNSFLVEGENYEQNNLTKERERIDLLLKDNGYFDFSRQYVEFNVDTALVGDKKVAIQTVINKPSKRGYHKVFTVSAVNFTTDADVGFIPDSLRIEKVYRGITYRYHTYQYNEKILSRRIFIKKDSVYSKSNTFSTQRQLANLDHFRFINIHYDSSGGKLIANIFTSPLNRYQWTNEVGINVTQGFPGPFYNLSFKKRNVFKGLEIFEINGRIGIEGVAPATEVNDVYTSVEAGVNASLTFPQFVLPLSTRAKEKLGRVNPKTRLLAGYTYTDRPEYVRKNTNFSNTYSWQNENRGLFSFTATDVSIINSNLDSAFLGTLLALERNGNRLINTFKPSFVSSMSLSATWNFNSYGLNFTNSSFFRTYIESGGTSLNFVGTEALEKENLEYYKYIKLNLDYRKIHPANKNTTIAYRINAGIAKPYSDNRILPYEKYFFAGGSNGIRAWRPRRLGPGSYTPLDSTGGETRVSYNFEQQGEILLEGSLELRKNLIGFIDYAAFVDFGNIWTIREDPSREGAQFEFDRFYKEIAVGAGLGLRFDFSFLVLRLDAGLKIYDPARPEEKRFILSKGFYDPPFTPSAAESVVFNIGIGYPF</sequence>
<dbReference type="PROSITE" id="PS51257">
    <property type="entry name" value="PROKAR_LIPOPROTEIN"/>
    <property type="match status" value="1"/>
</dbReference>
<evidence type="ECO:0000313" key="8">
    <source>
        <dbReference type="EMBL" id="MTI26356.1"/>
    </source>
</evidence>
<dbReference type="Gene3D" id="2.40.160.50">
    <property type="entry name" value="membrane protein fhac: a member of the omp85/tpsb transporter family"/>
    <property type="match status" value="1"/>
</dbReference>
<evidence type="ECO:0000256" key="2">
    <source>
        <dbReference type="ARBA" id="ARBA00022692"/>
    </source>
</evidence>
<gene>
    <name evidence="8" type="ORF">E1163_15470</name>
</gene>
<evidence type="ECO:0000259" key="7">
    <source>
        <dbReference type="Pfam" id="PF07244"/>
    </source>
</evidence>
<reference evidence="8 9" key="1">
    <citation type="submission" date="2019-02" db="EMBL/GenBank/DDBJ databases">
        <authorList>
            <person name="Goldberg S.R."/>
            <person name="Haltli B.A."/>
            <person name="Correa H."/>
            <person name="Russell K.G."/>
        </authorList>
    </citation>
    <scope>NUCLEOTIDE SEQUENCE [LARGE SCALE GENOMIC DNA]</scope>
    <source>
        <strain evidence="8 9">JCM 16186</strain>
    </source>
</reference>